<dbReference type="SUPFAM" id="SSF48452">
    <property type="entry name" value="TPR-like"/>
    <property type="match status" value="1"/>
</dbReference>
<protein>
    <recommendedName>
        <fullName evidence="8">Ancillary SecYEG translocon subunit</fullName>
    </recommendedName>
</protein>
<evidence type="ECO:0000259" key="10">
    <source>
        <dbReference type="Pfam" id="PF09976"/>
    </source>
</evidence>
<organism evidence="11 12">
    <name type="scientific">Ramlibacter ginsenosidimutans</name>
    <dbReference type="NCBI Taxonomy" id="502333"/>
    <lineage>
        <taxon>Bacteria</taxon>
        <taxon>Pseudomonadati</taxon>
        <taxon>Pseudomonadota</taxon>
        <taxon>Betaproteobacteria</taxon>
        <taxon>Burkholderiales</taxon>
        <taxon>Comamonadaceae</taxon>
        <taxon>Ramlibacter</taxon>
    </lineage>
</organism>
<proteinExistence type="inferred from homology"/>
<reference evidence="11" key="2">
    <citation type="submission" date="2021-01" db="EMBL/GenBank/DDBJ databases">
        <authorList>
            <person name="Kang M."/>
        </authorList>
    </citation>
    <scope>NUCLEOTIDE SEQUENCE</scope>
    <source>
        <strain evidence="11">KACC 17527</strain>
    </source>
</reference>
<evidence type="ECO:0000256" key="1">
    <source>
        <dbReference type="ARBA" id="ARBA00004401"/>
    </source>
</evidence>
<keyword evidence="3 9" id="KW-0812">Transmembrane</keyword>
<keyword evidence="4 9" id="KW-1133">Transmembrane helix</keyword>
<evidence type="ECO:0000256" key="6">
    <source>
        <dbReference type="ARBA" id="ARBA00023186"/>
    </source>
</evidence>
<comment type="subcellular location">
    <subcellularLocation>
        <location evidence="1">Cell membrane</location>
        <topology evidence="1">Single-pass type II membrane protein</topology>
    </subcellularLocation>
</comment>
<dbReference type="AlphaFoldDB" id="A0A934WQ91"/>
<comment type="caution">
    <text evidence="11">The sequence shown here is derived from an EMBL/GenBank/DDBJ whole genome shotgun (WGS) entry which is preliminary data.</text>
</comment>
<evidence type="ECO:0000256" key="5">
    <source>
        <dbReference type="ARBA" id="ARBA00023136"/>
    </source>
</evidence>
<dbReference type="Gene3D" id="1.25.40.10">
    <property type="entry name" value="Tetratricopeptide repeat domain"/>
    <property type="match status" value="1"/>
</dbReference>
<dbReference type="GO" id="GO:0044877">
    <property type="term" value="F:protein-containing complex binding"/>
    <property type="evidence" value="ECO:0007669"/>
    <property type="project" value="InterPro"/>
</dbReference>
<evidence type="ECO:0000256" key="8">
    <source>
        <dbReference type="ARBA" id="ARBA00024235"/>
    </source>
</evidence>
<dbReference type="GO" id="GO:0005886">
    <property type="term" value="C:plasma membrane"/>
    <property type="evidence" value="ECO:0007669"/>
    <property type="project" value="UniProtKB-SubCell"/>
</dbReference>
<evidence type="ECO:0000313" key="12">
    <source>
        <dbReference type="Proteomes" id="UP000630528"/>
    </source>
</evidence>
<feature type="domain" description="Ancillary SecYEG translocon subunit/Cell division coordinator CpoB TPR" evidence="10">
    <location>
        <begin position="17"/>
        <end position="210"/>
    </location>
</feature>
<keyword evidence="12" id="KW-1185">Reference proteome</keyword>
<dbReference type="InterPro" id="IPR011990">
    <property type="entry name" value="TPR-like_helical_dom_sf"/>
</dbReference>
<reference evidence="11" key="1">
    <citation type="journal article" date="2012" name="J. Microbiol. Biotechnol.">
        <title>Ramlibacter ginsenosidimutans sp. nov., with ginsenoside-converting activity.</title>
        <authorList>
            <person name="Wang L."/>
            <person name="An D.S."/>
            <person name="Kim S.G."/>
            <person name="Jin F.X."/>
            <person name="Kim S.C."/>
            <person name="Lee S.T."/>
            <person name="Im W.T."/>
        </authorList>
    </citation>
    <scope>NUCLEOTIDE SEQUENCE</scope>
    <source>
        <strain evidence="11">KACC 17527</strain>
    </source>
</reference>
<accession>A0A934WQ91</accession>
<dbReference type="PANTHER" id="PTHR38035">
    <property type="entry name" value="UPF0070 PROTEIN YFGM"/>
    <property type="match status" value="1"/>
</dbReference>
<evidence type="ECO:0000256" key="3">
    <source>
        <dbReference type="ARBA" id="ARBA00022692"/>
    </source>
</evidence>
<dbReference type="Pfam" id="PF09976">
    <property type="entry name" value="TPR_21"/>
    <property type="match status" value="1"/>
</dbReference>
<dbReference type="InterPro" id="IPR026039">
    <property type="entry name" value="YfgM"/>
</dbReference>
<evidence type="ECO:0000256" key="9">
    <source>
        <dbReference type="SAM" id="Phobius"/>
    </source>
</evidence>
<evidence type="ECO:0000256" key="7">
    <source>
        <dbReference type="ARBA" id="ARBA00024197"/>
    </source>
</evidence>
<evidence type="ECO:0000256" key="4">
    <source>
        <dbReference type="ARBA" id="ARBA00022989"/>
    </source>
</evidence>
<name>A0A934WQ91_9BURK</name>
<dbReference type="InterPro" id="IPR018704">
    <property type="entry name" value="SecYEG/CpoB_TPR"/>
</dbReference>
<sequence>MAAHLDLEEQEQLDDLKHFWKQYGNLITWLLIVVLGAFAAWNGWQYWQRSQAAQASVLYDEVERAAGAGDTTRVEQAVHDIQDKFGRTAYAAQAGLLAGKALAEKGKPDAAKAALQWVAEHGSDDAYQALARLRLAGLLVESKSYDDALKQLSSGIPAQFQALAADRRGDIYNLQGKKDQARAEYIKAWQGLGNDAEYRGLVAVKLTALGVDTSTLKAAPEGAKS</sequence>
<keyword evidence="5 9" id="KW-0472">Membrane</keyword>
<dbReference type="RefSeq" id="WP_201177428.1">
    <property type="nucleotide sequence ID" value="NZ_JAEPWM010000014.1"/>
</dbReference>
<feature type="transmembrane region" description="Helical" evidence="9">
    <location>
        <begin position="26"/>
        <end position="44"/>
    </location>
</feature>
<keyword evidence="2" id="KW-1003">Cell membrane</keyword>
<evidence type="ECO:0000313" key="11">
    <source>
        <dbReference type="EMBL" id="MBK6009107.1"/>
    </source>
</evidence>
<dbReference type="Proteomes" id="UP000630528">
    <property type="component" value="Unassembled WGS sequence"/>
</dbReference>
<dbReference type="PIRSF" id="PIRSF006170">
    <property type="entry name" value="YfgM"/>
    <property type="match status" value="1"/>
</dbReference>
<evidence type="ECO:0000256" key="2">
    <source>
        <dbReference type="ARBA" id="ARBA00022475"/>
    </source>
</evidence>
<gene>
    <name evidence="11" type="ORF">JJB11_23665</name>
</gene>
<dbReference type="EMBL" id="JAEPWM010000014">
    <property type="protein sequence ID" value="MBK6009107.1"/>
    <property type="molecule type" value="Genomic_DNA"/>
</dbReference>
<keyword evidence="6" id="KW-0143">Chaperone</keyword>
<dbReference type="PANTHER" id="PTHR38035:SF1">
    <property type="entry name" value="ANCILLARY SECYEG TRANSLOCON SUBUNIT"/>
    <property type="match status" value="1"/>
</dbReference>
<comment type="similarity">
    <text evidence="7">Belongs to the YfgM family.</text>
</comment>